<accession>A0A2D0WXW9</accession>
<evidence type="ECO:0000313" key="1">
    <source>
        <dbReference type="EMBL" id="ARW58314.1"/>
    </source>
</evidence>
<proteinExistence type="predicted"/>
<keyword evidence="2" id="KW-1185">Reference proteome</keyword>
<reference evidence="1 2" key="1">
    <citation type="submission" date="2017-04" db="EMBL/GenBank/DDBJ databases">
        <title>Complete genome sequences of Clostridium perfringens bacteriophage CPS1.</title>
        <authorList>
            <person name="Ha E."/>
            <person name="Ryu S."/>
        </authorList>
    </citation>
    <scope>NUCLEOTIDE SEQUENCE [LARGE SCALE GENOMIC DNA]</scope>
</reference>
<sequence length="118" mass="13835">MKKVFESAHALTRQFISAYGGDYRGQFIVTLRMLCAEKKNIKLRFERLIQEKKDRGITSINIYLKNGVSLYGDVACIEVEKTGVIFRDFLKVKYLKTTKRTSYHSLMKIDYRLVNWVS</sequence>
<dbReference type="Proteomes" id="UP000228854">
    <property type="component" value="Segment"/>
</dbReference>
<dbReference type="EMBL" id="KY996523">
    <property type="protein sequence ID" value="ARW58314.1"/>
    <property type="molecule type" value="Genomic_DNA"/>
</dbReference>
<name>A0A2D0WXW9_9CAUD</name>
<organism evidence="1 2">
    <name type="scientific">Clostridium phage CPS1</name>
    <dbReference type="NCBI Taxonomy" id="1983541"/>
    <lineage>
        <taxon>Viruses</taxon>
        <taxon>Duplodnaviria</taxon>
        <taxon>Heunggongvirae</taxon>
        <taxon>Uroviricota</taxon>
        <taxon>Caudoviricetes</taxon>
        <taxon>Guelinviridae</taxon>
        <taxon>Denniswatsonvirinae</taxon>
        <taxon>Gregsiragusavirus</taxon>
        <taxon>Gregsiragusavirus CPS1</taxon>
    </lineage>
</organism>
<gene>
    <name evidence="1" type="ORF">CPS1_24</name>
</gene>
<protein>
    <submittedName>
        <fullName evidence="1">Uncharacterized protein</fullName>
    </submittedName>
</protein>
<evidence type="ECO:0000313" key="2">
    <source>
        <dbReference type="Proteomes" id="UP000228854"/>
    </source>
</evidence>